<protein>
    <submittedName>
        <fullName evidence="3">Uncharacterized protein</fullName>
    </submittedName>
</protein>
<dbReference type="Proteomes" id="UP000689129">
    <property type="component" value="Unassembled WGS sequence"/>
</dbReference>
<dbReference type="EMBL" id="JAEMWZ010000310">
    <property type="protein sequence ID" value="KAG7125644.1"/>
    <property type="molecule type" value="Genomic_DNA"/>
</dbReference>
<feature type="coiled-coil region" evidence="1">
    <location>
        <begin position="406"/>
        <end position="457"/>
    </location>
</feature>
<organism evidence="3 4">
    <name type="scientific">Verticillium longisporum</name>
    <name type="common">Verticillium dahliae var. longisporum</name>
    <dbReference type="NCBI Taxonomy" id="100787"/>
    <lineage>
        <taxon>Eukaryota</taxon>
        <taxon>Fungi</taxon>
        <taxon>Dikarya</taxon>
        <taxon>Ascomycota</taxon>
        <taxon>Pezizomycotina</taxon>
        <taxon>Sordariomycetes</taxon>
        <taxon>Hypocreomycetidae</taxon>
        <taxon>Glomerellales</taxon>
        <taxon>Plectosphaerellaceae</taxon>
        <taxon>Verticillium</taxon>
    </lineage>
</organism>
<evidence type="ECO:0000256" key="2">
    <source>
        <dbReference type="SAM" id="MobiDB-lite"/>
    </source>
</evidence>
<proteinExistence type="predicted"/>
<gene>
    <name evidence="3" type="ORF">HYQ45_013042</name>
</gene>
<feature type="region of interest" description="Disordered" evidence="2">
    <location>
        <begin position="508"/>
        <end position="529"/>
    </location>
</feature>
<sequence length="630" mass="70171">MPIASIPEQATLEMPIWGEMQKSMVEAYHATGADTPSAFSLWRLLPKLVPELHTVNRHTPMFFTCLAIKSDDGRDFRMLELLWGIPRHMLEALIKQTVEHDFDSMDETEDVGQVKAPGIYATSLAFPGARKGKFLSRVEIAVAIKNIAVYEVYGRFGTELSRRDDAATKSIWSMINDEIGIQLGLDNLKLLQTCIWADGYSRDSGPPDPTTLTKKLCEKLKQGLLEVEKVDHQHPKAGWHLHTHGARFMRMEKEDTYEKCHHRCQRLIAMLARRLPAGADFLKLMTSAHADDRVCHIQSPHYIGCSNDVAKRTQVYRLSRLDDINSHIGLLCCVLWSMGLQPEPKARCVLRTWNAEHLRPAEILITTLGRALVYQEGYNSIEAGGQGSTNRQGQLPMSRMNALVRSDVLQENLAATRAEIESLRDELELETGIEERLDDIEERMERLETKMADMARMVGYLGGDKARESVPKALASVVRQNARLRSACVTLDAACRWMTLLLENYGAPGNQEATPEPAVEPEHDSGGDAVVDPEVVKELTREMCAKAAIDTDAAGGKSCAAARKLIAVAEAGFGAQPECPDSNESGDEIAEPQRRRARTRWAARAIRSARAAQEAEEAEEEEEEIVVAAR</sequence>
<evidence type="ECO:0000313" key="4">
    <source>
        <dbReference type="Proteomes" id="UP000689129"/>
    </source>
</evidence>
<feature type="region of interest" description="Disordered" evidence="2">
    <location>
        <begin position="576"/>
        <end position="597"/>
    </location>
</feature>
<keyword evidence="1" id="KW-0175">Coiled coil</keyword>
<evidence type="ECO:0000313" key="3">
    <source>
        <dbReference type="EMBL" id="KAG7125644.1"/>
    </source>
</evidence>
<dbReference type="AlphaFoldDB" id="A0A8I2ZET6"/>
<accession>A0A8I2ZET6</accession>
<reference evidence="3" key="1">
    <citation type="journal article" date="2021" name="Mol. Plant Pathol.">
        <title>A 20-kb lineage-specific genomic region tames virulence in pathogenic amphidiploid Verticillium longisporum.</title>
        <authorList>
            <person name="Harting R."/>
            <person name="Starke J."/>
            <person name="Kusch H."/>
            <person name="Poggeler S."/>
            <person name="Maurus I."/>
            <person name="Schluter R."/>
            <person name="Landesfeind M."/>
            <person name="Bulla I."/>
            <person name="Nowrousian M."/>
            <person name="de Jonge R."/>
            <person name="Stahlhut G."/>
            <person name="Hoff K.J."/>
            <person name="Asshauer K.P."/>
            <person name="Thurmer A."/>
            <person name="Stanke M."/>
            <person name="Daniel R."/>
            <person name="Morgenstern B."/>
            <person name="Thomma B.P.H.J."/>
            <person name="Kronstad J.W."/>
            <person name="Braus-Stromeyer S.A."/>
            <person name="Braus G.H."/>
        </authorList>
    </citation>
    <scope>NUCLEOTIDE SEQUENCE</scope>
    <source>
        <strain evidence="3">Vl32</strain>
    </source>
</reference>
<evidence type="ECO:0000256" key="1">
    <source>
        <dbReference type="SAM" id="Coils"/>
    </source>
</evidence>
<dbReference type="OrthoDB" id="4851394at2759"/>
<name>A0A8I2ZET6_VERLO</name>
<comment type="caution">
    <text evidence="3">The sequence shown here is derived from an EMBL/GenBank/DDBJ whole genome shotgun (WGS) entry which is preliminary data.</text>
</comment>